<evidence type="ECO:0000256" key="3">
    <source>
        <dbReference type="ARBA" id="ARBA00022448"/>
    </source>
</evidence>
<evidence type="ECO:0000256" key="1">
    <source>
        <dbReference type="ARBA" id="ARBA00004417"/>
    </source>
</evidence>
<comment type="similarity">
    <text evidence="2">Belongs to the ABC transporter superfamily.</text>
</comment>
<evidence type="ECO:0000256" key="2">
    <source>
        <dbReference type="ARBA" id="ARBA00005417"/>
    </source>
</evidence>
<gene>
    <name evidence="9" type="ORF">DXT89_21440</name>
</gene>
<accession>A0A368NJ84</accession>
<keyword evidence="5" id="KW-0547">Nucleotide-binding</keyword>
<dbReference type="Proteomes" id="UP000436911">
    <property type="component" value="Unassembled WGS sequence"/>
</dbReference>
<feature type="domain" description="ABC transporter" evidence="8">
    <location>
        <begin position="28"/>
        <end position="264"/>
    </location>
</feature>
<keyword evidence="3" id="KW-0813">Transport</keyword>
<sequence>MHALGNADRRILQRPPPGDRGGRLVSTLAVERLTIATPDRVIVENISLSVAAGEILAVLGETGSGKSLIGSAIMGLIPGGVSVSGRIIVNGRTYDAADRTALRSLWAKDLFLLPQEPLNALAPLLSAKSQVAEQIQTPRRSHEAGAALSAMQLDAEHHDKRPFELSGGMAQRVMAAIASVTSAGIILADEPTKGLDADRRDVVAQVFSALRNSGRAILLITHDIALVRSLADQIAFLDECSIIESGPAKEILRDPRTDYARRYIASDPATWDARPYARSTTAKVIETDHLRIGIGKRVLADDVNFHCHAGHISALLGKSGIGKTTLGRTLLGQTSPLGGIIRRPTAERGGSLQKLHQDPTRVFAPWQSLGRSLEDLRRLPDGDRGFRQVEGLMQRFGLRHDLLHRRPSQISGGEAQRLALVRILAMRPTMLIADEPTSRLDPPVQEQVIRHLRKVADKDELAILLITHDQDLSTAIADRRMLMVADDNAPATLIDVTRSRPSTLPT</sequence>
<dbReference type="PANTHER" id="PTHR43297:SF7">
    <property type="entry name" value="D,D-DIPEPTIDE TRANSPORT ATP-BINDING PROTEIN DDPD-RELATED"/>
    <property type="match status" value="1"/>
</dbReference>
<dbReference type="GO" id="GO:0005524">
    <property type="term" value="F:ATP binding"/>
    <property type="evidence" value="ECO:0007669"/>
    <property type="project" value="UniProtKB-KW"/>
</dbReference>
<dbReference type="Pfam" id="PF00005">
    <property type="entry name" value="ABC_tran"/>
    <property type="match status" value="2"/>
</dbReference>
<evidence type="ECO:0000256" key="6">
    <source>
        <dbReference type="ARBA" id="ARBA00022840"/>
    </source>
</evidence>
<dbReference type="InterPro" id="IPR003593">
    <property type="entry name" value="AAA+_ATPase"/>
</dbReference>
<dbReference type="Gene3D" id="3.40.50.300">
    <property type="entry name" value="P-loop containing nucleotide triphosphate hydrolases"/>
    <property type="match status" value="2"/>
</dbReference>
<dbReference type="InterPro" id="IPR050388">
    <property type="entry name" value="ABC_Ni/Peptide_Import"/>
</dbReference>
<dbReference type="InterPro" id="IPR027417">
    <property type="entry name" value="P-loop_NTPase"/>
</dbReference>
<dbReference type="InterPro" id="IPR017871">
    <property type="entry name" value="ABC_transporter-like_CS"/>
</dbReference>
<proteinExistence type="inferred from homology"/>
<dbReference type="GO" id="GO:0016887">
    <property type="term" value="F:ATP hydrolysis activity"/>
    <property type="evidence" value="ECO:0007669"/>
    <property type="project" value="InterPro"/>
</dbReference>
<evidence type="ECO:0000256" key="5">
    <source>
        <dbReference type="ARBA" id="ARBA00022741"/>
    </source>
</evidence>
<evidence type="ECO:0000313" key="10">
    <source>
        <dbReference type="Proteomes" id="UP000436911"/>
    </source>
</evidence>
<name>A0A368NJ84_AGRVI</name>
<evidence type="ECO:0000259" key="8">
    <source>
        <dbReference type="PROSITE" id="PS50893"/>
    </source>
</evidence>
<dbReference type="PROSITE" id="PS00211">
    <property type="entry name" value="ABC_TRANSPORTER_1"/>
    <property type="match status" value="1"/>
</dbReference>
<evidence type="ECO:0000313" key="9">
    <source>
        <dbReference type="EMBL" id="KAA3522383.1"/>
    </source>
</evidence>
<evidence type="ECO:0000256" key="4">
    <source>
        <dbReference type="ARBA" id="ARBA00022475"/>
    </source>
</evidence>
<dbReference type="SUPFAM" id="SSF52540">
    <property type="entry name" value="P-loop containing nucleoside triphosphate hydrolases"/>
    <property type="match status" value="2"/>
</dbReference>
<reference evidence="9 10" key="1">
    <citation type="submission" date="2018-08" db="EMBL/GenBank/DDBJ databases">
        <title>Genome sequencing of Agrobacterium vitis strain ICMP 10754.</title>
        <authorList>
            <person name="Visnovsky S.B."/>
            <person name="Pitman A.R."/>
        </authorList>
    </citation>
    <scope>NUCLEOTIDE SEQUENCE [LARGE SCALE GENOMIC DNA]</scope>
    <source>
        <strain evidence="9 10">ICMP 10754</strain>
    </source>
</reference>
<comment type="caution">
    <text evidence="9">The sequence shown here is derived from an EMBL/GenBank/DDBJ whole genome shotgun (WGS) entry which is preliminary data.</text>
</comment>
<dbReference type="PANTHER" id="PTHR43297">
    <property type="entry name" value="OLIGOPEPTIDE TRANSPORT ATP-BINDING PROTEIN APPD"/>
    <property type="match status" value="1"/>
</dbReference>
<feature type="domain" description="ABC transporter" evidence="8">
    <location>
        <begin position="285"/>
        <end position="506"/>
    </location>
</feature>
<dbReference type="InterPro" id="IPR003439">
    <property type="entry name" value="ABC_transporter-like_ATP-bd"/>
</dbReference>
<organism evidence="9 10">
    <name type="scientific">Agrobacterium vitis</name>
    <name type="common">Rhizobium vitis</name>
    <dbReference type="NCBI Taxonomy" id="373"/>
    <lineage>
        <taxon>Bacteria</taxon>
        <taxon>Pseudomonadati</taxon>
        <taxon>Pseudomonadota</taxon>
        <taxon>Alphaproteobacteria</taxon>
        <taxon>Hyphomicrobiales</taxon>
        <taxon>Rhizobiaceae</taxon>
        <taxon>Rhizobium/Agrobacterium group</taxon>
        <taxon>Agrobacterium</taxon>
    </lineage>
</organism>
<protein>
    <submittedName>
        <fullName evidence="9">ABC transporter ATP-binding protein</fullName>
    </submittedName>
</protein>
<dbReference type="AlphaFoldDB" id="A0A368NJ84"/>
<dbReference type="PROSITE" id="PS50893">
    <property type="entry name" value="ABC_TRANSPORTER_2"/>
    <property type="match status" value="2"/>
</dbReference>
<comment type="subcellular location">
    <subcellularLocation>
        <location evidence="1">Cell inner membrane</location>
        <topology evidence="1">Peripheral membrane protein</topology>
    </subcellularLocation>
</comment>
<evidence type="ECO:0000256" key="7">
    <source>
        <dbReference type="ARBA" id="ARBA00023136"/>
    </source>
</evidence>
<dbReference type="SMART" id="SM00382">
    <property type="entry name" value="AAA"/>
    <property type="match status" value="2"/>
</dbReference>
<dbReference type="GO" id="GO:0005886">
    <property type="term" value="C:plasma membrane"/>
    <property type="evidence" value="ECO:0007669"/>
    <property type="project" value="UniProtKB-SubCell"/>
</dbReference>
<keyword evidence="6 9" id="KW-0067">ATP-binding</keyword>
<keyword evidence="7" id="KW-0472">Membrane</keyword>
<dbReference type="EMBL" id="QUSG01000018">
    <property type="protein sequence ID" value="KAA3522383.1"/>
    <property type="molecule type" value="Genomic_DNA"/>
</dbReference>
<keyword evidence="4" id="KW-1003">Cell membrane</keyword>